<evidence type="ECO:0008006" key="4">
    <source>
        <dbReference type="Google" id="ProtNLM"/>
    </source>
</evidence>
<accession>A0A7W5VJR4</accession>
<dbReference type="AlphaFoldDB" id="A0A7W5VJR4"/>
<name>A0A7W5VJR4_9ACTN</name>
<proteinExistence type="predicted"/>
<feature type="signal peptide" evidence="1">
    <location>
        <begin position="1"/>
        <end position="19"/>
    </location>
</feature>
<dbReference type="Proteomes" id="UP000579945">
    <property type="component" value="Unassembled WGS sequence"/>
</dbReference>
<keyword evidence="1" id="KW-0732">Signal</keyword>
<dbReference type="RefSeq" id="WP_183659670.1">
    <property type="nucleotide sequence ID" value="NZ_BAAAXX010000149.1"/>
</dbReference>
<gene>
    <name evidence="2" type="ORF">FHR33_008530</name>
</gene>
<keyword evidence="3" id="KW-1185">Reference proteome</keyword>
<dbReference type="GeneID" id="95394689"/>
<sequence length="200" mass="20889">MMTNLLLAGALALTATASATIPQGFLLWEKAAATKDDNPETNWAVSGRTSARLTVNPCDKAKLASAGRVAARTIVYTSVPDFQKSEQVILFSSADLATQAMAGLRSALRTCATVKSPGPDYRYVGKKAALGDEGLAVTGQSYDGRRAAIGGERAIVARRGNALVLYSQAGEWGKPAASDFAAQTKDARTMLAKICSIASC</sequence>
<evidence type="ECO:0000313" key="3">
    <source>
        <dbReference type="Proteomes" id="UP000579945"/>
    </source>
</evidence>
<evidence type="ECO:0000256" key="1">
    <source>
        <dbReference type="SAM" id="SignalP"/>
    </source>
</evidence>
<dbReference type="EMBL" id="JACIBV010000001">
    <property type="protein sequence ID" value="MBB3732670.1"/>
    <property type="molecule type" value="Genomic_DNA"/>
</dbReference>
<comment type="caution">
    <text evidence="2">The sequence shown here is derived from an EMBL/GenBank/DDBJ whole genome shotgun (WGS) entry which is preliminary data.</text>
</comment>
<protein>
    <recommendedName>
        <fullName evidence="4">Sensor domain-containing protein</fullName>
    </recommendedName>
</protein>
<organism evidence="2 3">
    <name type="scientific">Nonomuraea dietziae</name>
    <dbReference type="NCBI Taxonomy" id="65515"/>
    <lineage>
        <taxon>Bacteria</taxon>
        <taxon>Bacillati</taxon>
        <taxon>Actinomycetota</taxon>
        <taxon>Actinomycetes</taxon>
        <taxon>Streptosporangiales</taxon>
        <taxon>Streptosporangiaceae</taxon>
        <taxon>Nonomuraea</taxon>
    </lineage>
</organism>
<reference evidence="2 3" key="1">
    <citation type="submission" date="2020-08" db="EMBL/GenBank/DDBJ databases">
        <title>Sequencing the genomes of 1000 actinobacteria strains.</title>
        <authorList>
            <person name="Klenk H.-P."/>
        </authorList>
    </citation>
    <scope>NUCLEOTIDE SEQUENCE [LARGE SCALE GENOMIC DNA]</scope>
    <source>
        <strain evidence="2 3">DSM 44320</strain>
    </source>
</reference>
<feature type="chain" id="PRO_5039477095" description="Sensor domain-containing protein" evidence="1">
    <location>
        <begin position="20"/>
        <end position="200"/>
    </location>
</feature>
<evidence type="ECO:0000313" key="2">
    <source>
        <dbReference type="EMBL" id="MBB3732670.1"/>
    </source>
</evidence>